<dbReference type="KEGG" id="bman:114250133"/>
<keyword evidence="2 7" id="KW-0812">Transmembrane</keyword>
<comment type="subcellular location">
    <subcellularLocation>
        <location evidence="1">Membrane</location>
        <topology evidence="1">Single-pass membrane protein</topology>
    </subcellularLocation>
</comment>
<dbReference type="GO" id="GO:0005739">
    <property type="term" value="C:mitochondrion"/>
    <property type="evidence" value="ECO:0007669"/>
    <property type="project" value="TreeGrafter"/>
</dbReference>
<dbReference type="PANTHER" id="PTHR21377">
    <property type="entry name" value="PROTEIN FAM210B, MITOCHONDRIAL"/>
    <property type="match status" value="1"/>
</dbReference>
<dbReference type="InterPro" id="IPR045866">
    <property type="entry name" value="FAM210A/B-like"/>
</dbReference>
<dbReference type="PANTHER" id="PTHR21377:SF1">
    <property type="entry name" value="PROTEIN FAM210A"/>
    <property type="match status" value="1"/>
</dbReference>
<feature type="transmembrane region" description="Helical" evidence="7">
    <location>
        <begin position="94"/>
        <end position="117"/>
    </location>
</feature>
<dbReference type="Pfam" id="PF06916">
    <property type="entry name" value="FAM210A-B_dom"/>
    <property type="match status" value="1"/>
</dbReference>
<keyword evidence="9" id="KW-1185">Reference proteome</keyword>
<name>A0A6J2KDI1_BOMMA</name>
<dbReference type="RefSeq" id="XP_028039673.1">
    <property type="nucleotide sequence ID" value="XM_028183872.1"/>
</dbReference>
<evidence type="ECO:0000256" key="4">
    <source>
        <dbReference type="ARBA" id="ARBA00023054"/>
    </source>
</evidence>
<keyword evidence="4 6" id="KW-0175">Coiled coil</keyword>
<keyword evidence="5 7" id="KW-0472">Membrane</keyword>
<dbReference type="OrthoDB" id="5874039at2759"/>
<dbReference type="AlphaFoldDB" id="A0A6J2KDI1"/>
<evidence type="ECO:0000256" key="5">
    <source>
        <dbReference type="ARBA" id="ARBA00023136"/>
    </source>
</evidence>
<evidence type="ECO:0000256" key="6">
    <source>
        <dbReference type="SAM" id="Coils"/>
    </source>
</evidence>
<sequence length="253" mass="29888">MALNYRILYRNCYNIRNLIKPVKWDIGKNYPIRILSSKVCCHHNFVNRPLLDFQQVSFSATRPCTSMNDQEKPKREEEKKVGLIQRFKEMYRDYWYVLLPVHMATSAVWFGSCYYTVRSGVDVISILESLGVTETLLKPLKESGAGYFALAFALYKLVTPLRYTVTVGGTTYAIKRLTALGWIKPVPSKERLKEMLQEKKDLLQEKKDNLQDRLHESKQHYQAQIQEKRTHMMDEMRRYKGEMREMKNKVKKM</sequence>
<reference evidence="10" key="1">
    <citation type="submission" date="2025-08" db="UniProtKB">
        <authorList>
            <consortium name="RefSeq"/>
        </authorList>
    </citation>
    <scope>IDENTIFICATION</scope>
    <source>
        <tissue evidence="10">Silk gland</tissue>
    </source>
</reference>
<evidence type="ECO:0000259" key="8">
    <source>
        <dbReference type="Pfam" id="PF06916"/>
    </source>
</evidence>
<feature type="coiled-coil region" evidence="6">
    <location>
        <begin position="189"/>
        <end position="249"/>
    </location>
</feature>
<evidence type="ECO:0000256" key="2">
    <source>
        <dbReference type="ARBA" id="ARBA00022692"/>
    </source>
</evidence>
<evidence type="ECO:0000256" key="1">
    <source>
        <dbReference type="ARBA" id="ARBA00004167"/>
    </source>
</evidence>
<keyword evidence="3 7" id="KW-1133">Transmembrane helix</keyword>
<feature type="domain" description="DUF1279" evidence="8">
    <location>
        <begin position="85"/>
        <end position="171"/>
    </location>
</feature>
<gene>
    <name evidence="10" type="primary">LOC114250133</name>
</gene>
<dbReference type="GeneID" id="114250133"/>
<dbReference type="GO" id="GO:0016020">
    <property type="term" value="C:membrane"/>
    <property type="evidence" value="ECO:0007669"/>
    <property type="project" value="UniProtKB-SubCell"/>
</dbReference>
<protein>
    <submittedName>
        <fullName evidence="10">Uncharacterized protein C18orf19 homolog A</fullName>
    </submittedName>
</protein>
<evidence type="ECO:0000256" key="3">
    <source>
        <dbReference type="ARBA" id="ARBA00022989"/>
    </source>
</evidence>
<dbReference type="Proteomes" id="UP000504629">
    <property type="component" value="Unplaced"/>
</dbReference>
<accession>A0A6J2KDI1</accession>
<proteinExistence type="predicted"/>
<evidence type="ECO:0000313" key="9">
    <source>
        <dbReference type="Proteomes" id="UP000504629"/>
    </source>
</evidence>
<dbReference type="InterPro" id="IPR009688">
    <property type="entry name" value="FAM210A/B-like_dom"/>
</dbReference>
<organism evidence="9 10">
    <name type="scientific">Bombyx mandarina</name>
    <name type="common">Wild silk moth</name>
    <name type="synonym">Wild silkworm</name>
    <dbReference type="NCBI Taxonomy" id="7092"/>
    <lineage>
        <taxon>Eukaryota</taxon>
        <taxon>Metazoa</taxon>
        <taxon>Ecdysozoa</taxon>
        <taxon>Arthropoda</taxon>
        <taxon>Hexapoda</taxon>
        <taxon>Insecta</taxon>
        <taxon>Pterygota</taxon>
        <taxon>Neoptera</taxon>
        <taxon>Endopterygota</taxon>
        <taxon>Lepidoptera</taxon>
        <taxon>Glossata</taxon>
        <taxon>Ditrysia</taxon>
        <taxon>Bombycoidea</taxon>
        <taxon>Bombycidae</taxon>
        <taxon>Bombycinae</taxon>
        <taxon>Bombyx</taxon>
    </lineage>
</organism>
<evidence type="ECO:0000256" key="7">
    <source>
        <dbReference type="SAM" id="Phobius"/>
    </source>
</evidence>
<evidence type="ECO:0000313" key="10">
    <source>
        <dbReference type="RefSeq" id="XP_028039673.1"/>
    </source>
</evidence>